<dbReference type="InterPro" id="IPR021352">
    <property type="entry name" value="DUF2971"/>
</dbReference>
<accession>C0CRU1</accession>
<evidence type="ECO:0000313" key="2">
    <source>
        <dbReference type="Proteomes" id="UP000003100"/>
    </source>
</evidence>
<sequence length="277" mass="32336">MERKEWVGSYYDAMGNNSGFLRESSKQKCILNKNAPEFIYQYRGLGIHDLKNIEGNYVWAGKACNMNDPYDCYYSDSIFSDLEKLAKEKNSAFLIEMCRKEKMKFKDTCEKIRNMIVLSCFSETFDSILMWSHYANQHKGICVQYRRSDFTAPSLLCSSAVLRPVSYGRKISVFDESIHEVNKKENFKILIRKAEEWQYEEEWRLLCVIPEGDLDSVNKSGGMLLKTPKPCKIILGTRADDKSKEEVRSLCEKLGIKLSHMKMKDDEFFLEEIYDIQ</sequence>
<organism evidence="1 2">
    <name type="scientific">Blautia hydrogenotrophica (strain DSM 10507 / JCM 14656 / S5a33)</name>
    <name type="common">Ruminococcus hydrogenotrophicus</name>
    <dbReference type="NCBI Taxonomy" id="476272"/>
    <lineage>
        <taxon>Bacteria</taxon>
        <taxon>Bacillati</taxon>
        <taxon>Bacillota</taxon>
        <taxon>Clostridia</taxon>
        <taxon>Lachnospirales</taxon>
        <taxon>Lachnospiraceae</taxon>
        <taxon>Blautia</taxon>
    </lineage>
</organism>
<dbReference type="EMBL" id="ACBZ01000190">
    <property type="protein sequence ID" value="EEG47511.1"/>
    <property type="molecule type" value="Genomic_DNA"/>
</dbReference>
<reference evidence="1 2" key="2">
    <citation type="submission" date="2009-02" db="EMBL/GenBank/DDBJ databases">
        <title>Draft genome sequence of Blautia hydrogenotrophica DSM 10507 (Ruminococcus hydrogenotrophicus DSM 10507).</title>
        <authorList>
            <person name="Sudarsanam P."/>
            <person name="Ley R."/>
            <person name="Guruge J."/>
            <person name="Turnbaugh P.J."/>
            <person name="Mahowald M."/>
            <person name="Liep D."/>
            <person name="Gordon J."/>
        </authorList>
    </citation>
    <scope>NUCLEOTIDE SEQUENCE [LARGE SCALE GENOMIC DNA]</scope>
    <source>
        <strain evidence="2">DSM 10507 / JCM 14656 / S5a33</strain>
    </source>
</reference>
<comment type="caution">
    <text evidence="1">The sequence shown here is derived from an EMBL/GenBank/DDBJ whole genome shotgun (WGS) entry which is preliminary data.</text>
</comment>
<keyword evidence="2" id="KW-1185">Reference proteome</keyword>
<dbReference type="eggNOG" id="COG0457">
    <property type="taxonomic scope" value="Bacteria"/>
</dbReference>
<reference evidence="1 2" key="1">
    <citation type="submission" date="2009-01" db="EMBL/GenBank/DDBJ databases">
        <authorList>
            <person name="Fulton L."/>
            <person name="Clifton S."/>
            <person name="Fulton B."/>
            <person name="Xu J."/>
            <person name="Minx P."/>
            <person name="Pepin K.H."/>
            <person name="Johnson M."/>
            <person name="Bhonagiri V."/>
            <person name="Nash W.E."/>
            <person name="Mardis E.R."/>
            <person name="Wilson R.K."/>
        </authorList>
    </citation>
    <scope>NUCLEOTIDE SEQUENCE [LARGE SCALE GENOMIC DNA]</scope>
    <source>
        <strain evidence="2">DSM 10507 / JCM 14656 / S5a33</strain>
    </source>
</reference>
<evidence type="ECO:0000313" key="1">
    <source>
        <dbReference type="EMBL" id="EEG47511.1"/>
    </source>
</evidence>
<dbReference type="AlphaFoldDB" id="C0CRU1"/>
<proteinExistence type="predicted"/>
<dbReference type="Proteomes" id="UP000003100">
    <property type="component" value="Unassembled WGS sequence"/>
</dbReference>
<name>C0CRU1_BLAHS</name>
<protein>
    <recommendedName>
        <fullName evidence="3">DUF2971 domain-containing protein</fullName>
    </recommendedName>
</protein>
<dbReference type="GeneID" id="86823375"/>
<gene>
    <name evidence="1" type="ORF">RUMHYD_03607</name>
</gene>
<dbReference type="PATRIC" id="fig|476272.21.peg.285"/>
<dbReference type="Pfam" id="PF11185">
    <property type="entry name" value="DUF2971"/>
    <property type="match status" value="1"/>
</dbReference>
<dbReference type="RefSeq" id="WP_005952109.1">
    <property type="nucleotide sequence ID" value="NZ_CP136423.1"/>
</dbReference>
<dbReference type="HOGENOM" id="CLU_050666_0_0_9"/>
<evidence type="ECO:0008006" key="3">
    <source>
        <dbReference type="Google" id="ProtNLM"/>
    </source>
</evidence>